<reference evidence="4 5" key="1">
    <citation type="submission" date="2019-02" db="EMBL/GenBank/DDBJ databases">
        <title>Draft genome sequences of novel Actinobacteria.</title>
        <authorList>
            <person name="Sahin N."/>
            <person name="Ay H."/>
            <person name="Saygin H."/>
        </authorList>
    </citation>
    <scope>NUCLEOTIDE SEQUENCE [LARGE SCALE GENOMIC DNA]</scope>
    <source>
        <strain evidence="4 5">8K307</strain>
    </source>
</reference>
<dbReference type="InterPro" id="IPR003593">
    <property type="entry name" value="AAA+_ATPase"/>
</dbReference>
<dbReference type="AlphaFoldDB" id="A0A4R4ZZE0"/>
<evidence type="ECO:0000256" key="2">
    <source>
        <dbReference type="ARBA" id="ARBA00022840"/>
    </source>
</evidence>
<name>A0A4R4ZZE0_9ACTN</name>
<protein>
    <submittedName>
        <fullName evidence="4">ABC transporter ATP-binding protein</fullName>
    </submittedName>
</protein>
<evidence type="ECO:0000259" key="3">
    <source>
        <dbReference type="PROSITE" id="PS50893"/>
    </source>
</evidence>
<dbReference type="PANTHER" id="PTHR42794:SF2">
    <property type="entry name" value="ABC TRANSPORTER ATP-BINDING PROTEIN"/>
    <property type="match status" value="1"/>
</dbReference>
<evidence type="ECO:0000256" key="1">
    <source>
        <dbReference type="ARBA" id="ARBA00022741"/>
    </source>
</evidence>
<dbReference type="PROSITE" id="PS50893">
    <property type="entry name" value="ABC_TRANSPORTER_2"/>
    <property type="match status" value="1"/>
</dbReference>
<dbReference type="OrthoDB" id="3579586at2"/>
<gene>
    <name evidence="4" type="ORF">E1262_29430</name>
</gene>
<dbReference type="Pfam" id="PF00005">
    <property type="entry name" value="ABC_tran"/>
    <property type="match status" value="1"/>
</dbReference>
<dbReference type="RefSeq" id="WP_132107902.1">
    <property type="nucleotide sequence ID" value="NZ_SMLB01000080.1"/>
</dbReference>
<evidence type="ECO:0000313" key="4">
    <source>
        <dbReference type="EMBL" id="TDD64030.1"/>
    </source>
</evidence>
<dbReference type="SUPFAM" id="SSF52540">
    <property type="entry name" value="P-loop containing nucleoside triphosphate hydrolases"/>
    <property type="match status" value="1"/>
</dbReference>
<evidence type="ECO:0000313" key="5">
    <source>
        <dbReference type="Proteomes" id="UP000295217"/>
    </source>
</evidence>
<dbReference type="GO" id="GO:0016887">
    <property type="term" value="F:ATP hydrolysis activity"/>
    <property type="evidence" value="ECO:0007669"/>
    <property type="project" value="InterPro"/>
</dbReference>
<dbReference type="GO" id="GO:0005524">
    <property type="term" value="F:ATP binding"/>
    <property type="evidence" value="ECO:0007669"/>
    <property type="project" value="UniProtKB-KW"/>
</dbReference>
<dbReference type="SMART" id="SM00382">
    <property type="entry name" value="AAA"/>
    <property type="match status" value="1"/>
</dbReference>
<organism evidence="4 5">
    <name type="scientific">Jiangella aurantiaca</name>
    <dbReference type="NCBI Taxonomy" id="2530373"/>
    <lineage>
        <taxon>Bacteria</taxon>
        <taxon>Bacillati</taxon>
        <taxon>Actinomycetota</taxon>
        <taxon>Actinomycetes</taxon>
        <taxon>Jiangellales</taxon>
        <taxon>Jiangellaceae</taxon>
        <taxon>Jiangella</taxon>
    </lineage>
</organism>
<dbReference type="InterPro" id="IPR027417">
    <property type="entry name" value="P-loop_NTPase"/>
</dbReference>
<dbReference type="PANTHER" id="PTHR42794">
    <property type="entry name" value="HEMIN IMPORT ATP-BINDING PROTEIN HMUV"/>
    <property type="match status" value="1"/>
</dbReference>
<keyword evidence="1" id="KW-0547">Nucleotide-binding</keyword>
<dbReference type="Gene3D" id="3.40.50.300">
    <property type="entry name" value="P-loop containing nucleotide triphosphate hydrolases"/>
    <property type="match status" value="1"/>
</dbReference>
<dbReference type="Proteomes" id="UP000295217">
    <property type="component" value="Unassembled WGS sequence"/>
</dbReference>
<accession>A0A4R4ZZE0</accession>
<comment type="caution">
    <text evidence="4">The sequence shown here is derived from an EMBL/GenBank/DDBJ whole genome shotgun (WGS) entry which is preliminary data.</text>
</comment>
<keyword evidence="5" id="KW-1185">Reference proteome</keyword>
<sequence>MSRHTTAPVLVADRVSVGYGRPPRHARAVLTGIDATLHAGELACLVGPNGAGKSTLLRSLARFQPLLAGDVRVDGVSIAGYTARDLARKIAVVLTDRVAAGQLRAYDVVALGRYPHTGWAGRLDRDDHAVVDRCLTDTGATHLADRPMSELSDGERQRIMIARALAQEPHALLLDEPSAFLDVRGRLELTTLLLSLTHDHGLAVLMSTHDLEHMMRHADQVWLVTGGGLRVGAPEDLGLDGSLQRALAGDAVFDPVTGAFQTGRRPTGRVRLIGDGATMHWTRRALDRAGYLAADDATIDVICVSGNGQPAWLLRGDGRQHTADSLAALVALLRRPD</sequence>
<dbReference type="EMBL" id="SMLB01000080">
    <property type="protein sequence ID" value="TDD64030.1"/>
    <property type="molecule type" value="Genomic_DNA"/>
</dbReference>
<dbReference type="CDD" id="cd03214">
    <property type="entry name" value="ABC_Iron-Siderophores_B12_Hemin"/>
    <property type="match status" value="1"/>
</dbReference>
<feature type="domain" description="ABC transporter" evidence="3">
    <location>
        <begin position="9"/>
        <end position="251"/>
    </location>
</feature>
<keyword evidence="2 4" id="KW-0067">ATP-binding</keyword>
<proteinExistence type="predicted"/>
<dbReference type="InterPro" id="IPR003439">
    <property type="entry name" value="ABC_transporter-like_ATP-bd"/>
</dbReference>